<keyword evidence="2" id="KW-0732">Signal</keyword>
<gene>
    <name evidence="3" type="ORF">PIOMA14_I_0616</name>
</gene>
<proteinExistence type="predicted"/>
<sequence>MKKYIIALMALFTIATSAHSMSYEQARAQALFLTDKMAYELNLTEEQYEAAFEINLDYLMSISNADDLYGAYWRHRNLDLSYILLDWQYRSFIEASYFYRPLCWDAGYWRLSIYSRYPRRDYYYFSRPRVYAIYRGGHSWRMNGGRSWYNGRRYVTYNDRERYFGMRDSYQRGYYEQDYQYMNNGYPQTDRTRSFGNQQERNFGGNRNYGFNDAPRRSSTRTTVSHGANRFGNNTGFNTFGGSRSYGSPSNRPVPSRSFTPSRSGNRSFGTPNSGFGNFNNGNSQFGGHR</sequence>
<evidence type="ECO:0000313" key="4">
    <source>
        <dbReference type="Proteomes" id="UP000217431"/>
    </source>
</evidence>
<feature type="compositionally biased region" description="Low complexity" evidence="1">
    <location>
        <begin position="201"/>
        <end position="212"/>
    </location>
</feature>
<feature type="compositionally biased region" description="Low complexity" evidence="1">
    <location>
        <begin position="268"/>
        <end position="290"/>
    </location>
</feature>
<accession>A0A0S3UHW9</accession>
<evidence type="ECO:0008006" key="5">
    <source>
        <dbReference type="Google" id="ProtNLM"/>
    </source>
</evidence>
<dbReference type="EMBL" id="AP014597">
    <property type="protein sequence ID" value="BAU17124.1"/>
    <property type="molecule type" value="Genomic_DNA"/>
</dbReference>
<name>A0A0S3UHW9_PREIN</name>
<reference evidence="3 4" key="1">
    <citation type="journal article" date="2016" name="DNA Res.">
        <title>The complete genome sequencing of Prevotella intermedia strain OMA14 and a subsequent fine-scale, intra-species genomic comparison reveal an unusual amplification of conjugative and mobile transposons and identify a novel Prevotella-lineage-specific repeat.</title>
        <authorList>
            <person name="Naito M."/>
            <person name="Ogura Y."/>
            <person name="Itoh T."/>
            <person name="Shoji M."/>
            <person name="Okamoto M."/>
            <person name="Hayashi T."/>
            <person name="Nakayama K."/>
        </authorList>
    </citation>
    <scope>NUCLEOTIDE SEQUENCE [LARGE SCALE GENOMIC DNA]</scope>
    <source>
        <strain evidence="3 4">OMA14</strain>
    </source>
</reference>
<protein>
    <recommendedName>
        <fullName evidence="5">DUF3300 domain-containing protein</fullName>
    </recommendedName>
</protein>
<evidence type="ECO:0000256" key="1">
    <source>
        <dbReference type="SAM" id="MobiDB-lite"/>
    </source>
</evidence>
<organism evidence="3 4">
    <name type="scientific">Prevotella intermedia</name>
    <dbReference type="NCBI Taxonomy" id="28131"/>
    <lineage>
        <taxon>Bacteria</taxon>
        <taxon>Pseudomonadati</taxon>
        <taxon>Bacteroidota</taxon>
        <taxon>Bacteroidia</taxon>
        <taxon>Bacteroidales</taxon>
        <taxon>Prevotellaceae</taxon>
        <taxon>Prevotella</taxon>
    </lineage>
</organism>
<feature type="chain" id="PRO_5006619835" description="DUF3300 domain-containing protein" evidence="2">
    <location>
        <begin position="21"/>
        <end position="290"/>
    </location>
</feature>
<feature type="compositionally biased region" description="Polar residues" evidence="1">
    <location>
        <begin position="245"/>
        <end position="267"/>
    </location>
</feature>
<dbReference type="Proteomes" id="UP000217431">
    <property type="component" value="Chromosome I"/>
</dbReference>
<feature type="signal peptide" evidence="2">
    <location>
        <begin position="1"/>
        <end position="20"/>
    </location>
</feature>
<evidence type="ECO:0000256" key="2">
    <source>
        <dbReference type="SAM" id="SignalP"/>
    </source>
</evidence>
<dbReference type="AlphaFoldDB" id="A0A0S3UHW9"/>
<feature type="compositionally biased region" description="Low complexity" evidence="1">
    <location>
        <begin position="231"/>
        <end position="242"/>
    </location>
</feature>
<dbReference type="RefSeq" id="WP_096405127.1">
    <property type="nucleotide sequence ID" value="NZ_AP014597.1"/>
</dbReference>
<feature type="region of interest" description="Disordered" evidence="1">
    <location>
        <begin position="192"/>
        <end position="290"/>
    </location>
</feature>
<evidence type="ECO:0000313" key="3">
    <source>
        <dbReference type="EMBL" id="BAU17124.1"/>
    </source>
</evidence>